<dbReference type="GO" id="GO:0005829">
    <property type="term" value="C:cytosol"/>
    <property type="evidence" value="ECO:0007669"/>
    <property type="project" value="TreeGrafter"/>
</dbReference>
<dbReference type="EC" id="6.1.1.4" evidence="2"/>
<dbReference type="GO" id="GO:0004823">
    <property type="term" value="F:leucine-tRNA ligase activity"/>
    <property type="evidence" value="ECO:0007669"/>
    <property type="project" value="UniProtKB-EC"/>
</dbReference>
<accession>A0A540MIU5</accession>
<evidence type="ECO:0000313" key="10">
    <source>
        <dbReference type="Proteomes" id="UP000315295"/>
    </source>
</evidence>
<protein>
    <recommendedName>
        <fullName evidence="2">leucine--tRNA ligase</fullName>
        <ecNumber evidence="2">6.1.1.4</ecNumber>
    </recommendedName>
</protein>
<dbReference type="InterPro" id="IPR002302">
    <property type="entry name" value="Leu-tRNA-ligase"/>
</dbReference>
<evidence type="ECO:0000256" key="7">
    <source>
        <dbReference type="ARBA" id="ARBA00023146"/>
    </source>
</evidence>
<keyword evidence="6" id="KW-0648">Protein biosynthesis</keyword>
<dbReference type="Gene3D" id="3.10.20.590">
    <property type="match status" value="1"/>
</dbReference>
<dbReference type="Gene3D" id="3.90.740.10">
    <property type="entry name" value="Valyl/Leucyl/Isoleucyl-tRNA synthetase, editing domain"/>
    <property type="match status" value="1"/>
</dbReference>
<reference evidence="9 10" key="1">
    <citation type="journal article" date="2019" name="G3 (Bethesda)">
        <title>Sequencing of a Wild Apple (Malus baccata) Genome Unravels the Differences Between Cultivated and Wild Apple Species Regarding Disease Resistance and Cold Tolerance.</title>
        <authorList>
            <person name="Chen X."/>
        </authorList>
    </citation>
    <scope>NUCLEOTIDE SEQUENCE [LARGE SCALE GENOMIC DNA]</scope>
    <source>
        <strain evidence="10">cv. Shandingzi</strain>
        <tissue evidence="9">Leaves</tissue>
    </source>
</reference>
<dbReference type="AlphaFoldDB" id="A0A540MIU5"/>
<keyword evidence="10" id="KW-1185">Reference proteome</keyword>
<evidence type="ECO:0000256" key="2">
    <source>
        <dbReference type="ARBA" id="ARBA00013164"/>
    </source>
</evidence>
<keyword evidence="5" id="KW-0067">ATP-binding</keyword>
<dbReference type="STRING" id="106549.A0A540MIU5"/>
<dbReference type="PANTHER" id="PTHR43740">
    <property type="entry name" value="LEUCYL-TRNA SYNTHETASE"/>
    <property type="match status" value="1"/>
</dbReference>
<evidence type="ECO:0000256" key="3">
    <source>
        <dbReference type="ARBA" id="ARBA00022598"/>
    </source>
</evidence>
<comment type="caution">
    <text evidence="9">The sequence shown here is derived from an EMBL/GenBank/DDBJ whole genome shotgun (WGS) entry which is preliminary data.</text>
</comment>
<comment type="similarity">
    <text evidence="1">Belongs to the class-I aminoacyl-tRNA synthetase family.</text>
</comment>
<dbReference type="SUPFAM" id="SSF52374">
    <property type="entry name" value="Nucleotidylyl transferase"/>
    <property type="match status" value="1"/>
</dbReference>
<dbReference type="InterPro" id="IPR014729">
    <property type="entry name" value="Rossmann-like_a/b/a_fold"/>
</dbReference>
<evidence type="ECO:0000256" key="6">
    <source>
        <dbReference type="ARBA" id="ARBA00022917"/>
    </source>
</evidence>
<organism evidence="9 10">
    <name type="scientific">Malus baccata</name>
    <name type="common">Siberian crab apple</name>
    <name type="synonym">Pyrus baccata</name>
    <dbReference type="NCBI Taxonomy" id="106549"/>
    <lineage>
        <taxon>Eukaryota</taxon>
        <taxon>Viridiplantae</taxon>
        <taxon>Streptophyta</taxon>
        <taxon>Embryophyta</taxon>
        <taxon>Tracheophyta</taxon>
        <taxon>Spermatophyta</taxon>
        <taxon>Magnoliopsida</taxon>
        <taxon>eudicotyledons</taxon>
        <taxon>Gunneridae</taxon>
        <taxon>Pentapetalae</taxon>
        <taxon>rosids</taxon>
        <taxon>fabids</taxon>
        <taxon>Rosales</taxon>
        <taxon>Rosaceae</taxon>
        <taxon>Amygdaloideae</taxon>
        <taxon>Maleae</taxon>
        <taxon>Malus</taxon>
    </lineage>
</organism>
<keyword evidence="4" id="KW-0547">Nucleotide-binding</keyword>
<gene>
    <name evidence="9" type="ORF">C1H46_015626</name>
</gene>
<evidence type="ECO:0000259" key="8">
    <source>
        <dbReference type="Pfam" id="PF13603"/>
    </source>
</evidence>
<keyword evidence="3" id="KW-0436">Ligase</keyword>
<sequence length="427" mass="48559">MSYAHTILRLQRQPLSSIPFPSHSLTQSKKLRKSSFSLKLYNNSPKRRVFGRTSGVIRSSVAEEANGTAEQKPKQQQAVKRPYLFHEIELKWQRYWEENRTFRTPDEIDKKITAYADHLLEDLDDLDWPEGIKEMQRNWIGSYLVVAPEHPLLSVLVSTTQRETVEEYIDIASRKSDLESTDLQKEETVVFTVNGEAIPIWVADYVLGSYGTGAIMAVTAHDTRDFEFASKFDIPIRWVVDDKNISGFKKAYSGTVINSSNPTLWLDINGLSSKVAASEVIDWAEKTANGKKKAKTKDHLSGKPARRETSTMPQWAGSCWYWNQVDVYVAGAEHAVLHLLYSRFWHKADPAYLRESTSVLPVQINSKTRGTIQVEETCSEEDAFQLASQDEKLSKYLDGKSIKKRIFVPSKILNVILDRGNVKAAVR</sequence>
<proteinExistence type="inferred from homology"/>
<dbReference type="GO" id="GO:0005524">
    <property type="term" value="F:ATP binding"/>
    <property type="evidence" value="ECO:0007669"/>
    <property type="project" value="UniProtKB-KW"/>
</dbReference>
<dbReference type="InterPro" id="IPR025709">
    <property type="entry name" value="Leu_tRNA-synth_edit"/>
</dbReference>
<dbReference type="EMBL" id="VIEB01000248">
    <property type="protein sequence ID" value="TQD98717.1"/>
    <property type="molecule type" value="Genomic_DNA"/>
</dbReference>
<evidence type="ECO:0000256" key="4">
    <source>
        <dbReference type="ARBA" id="ARBA00022741"/>
    </source>
</evidence>
<dbReference type="PANTHER" id="PTHR43740:SF2">
    <property type="entry name" value="LEUCINE--TRNA LIGASE, MITOCHONDRIAL"/>
    <property type="match status" value="1"/>
</dbReference>
<dbReference type="GO" id="GO:0006429">
    <property type="term" value="P:leucyl-tRNA aminoacylation"/>
    <property type="evidence" value="ECO:0007669"/>
    <property type="project" value="InterPro"/>
</dbReference>
<evidence type="ECO:0000256" key="5">
    <source>
        <dbReference type="ARBA" id="ARBA00022840"/>
    </source>
</evidence>
<dbReference type="FunFam" id="1.10.730.10:FF:000012">
    <property type="entry name" value="Leucine--tRNA ligase"/>
    <property type="match status" value="1"/>
</dbReference>
<dbReference type="SUPFAM" id="SSF50677">
    <property type="entry name" value="ValRS/IleRS/LeuRS editing domain"/>
    <property type="match status" value="1"/>
</dbReference>
<evidence type="ECO:0000256" key="1">
    <source>
        <dbReference type="ARBA" id="ARBA00005594"/>
    </source>
</evidence>
<dbReference type="Gene3D" id="3.40.50.620">
    <property type="entry name" value="HUPs"/>
    <property type="match status" value="2"/>
</dbReference>
<dbReference type="InterPro" id="IPR009008">
    <property type="entry name" value="Val/Leu/Ile-tRNA-synth_edit"/>
</dbReference>
<name>A0A540MIU5_MALBA</name>
<dbReference type="PRINTS" id="PR00985">
    <property type="entry name" value="TRNASYNTHLEU"/>
</dbReference>
<dbReference type="Proteomes" id="UP000315295">
    <property type="component" value="Unassembled WGS sequence"/>
</dbReference>
<keyword evidence="7" id="KW-0030">Aminoacyl-tRNA synthetase</keyword>
<dbReference type="GO" id="GO:0002161">
    <property type="term" value="F:aminoacyl-tRNA deacylase activity"/>
    <property type="evidence" value="ECO:0007669"/>
    <property type="project" value="InterPro"/>
</dbReference>
<feature type="domain" description="Leucyl-tRNA synthetase editing" evidence="8">
    <location>
        <begin position="142"/>
        <end position="284"/>
    </location>
</feature>
<dbReference type="Pfam" id="PF13603">
    <property type="entry name" value="tRNA-synt_1_2"/>
    <property type="match status" value="1"/>
</dbReference>
<evidence type="ECO:0000313" key="9">
    <source>
        <dbReference type="EMBL" id="TQD98717.1"/>
    </source>
</evidence>